<evidence type="ECO:0000313" key="2">
    <source>
        <dbReference type="EMBL" id="MPC17854.1"/>
    </source>
</evidence>
<protein>
    <submittedName>
        <fullName evidence="2">Uncharacterized protein</fullName>
    </submittedName>
</protein>
<gene>
    <name evidence="2" type="ORF">E2C01_010720</name>
</gene>
<reference evidence="2 3" key="1">
    <citation type="submission" date="2019-05" db="EMBL/GenBank/DDBJ databases">
        <title>Another draft genome of Portunus trituberculatus and its Hox gene families provides insights of decapod evolution.</title>
        <authorList>
            <person name="Jeong J.-H."/>
            <person name="Song I."/>
            <person name="Kim S."/>
            <person name="Choi T."/>
            <person name="Kim D."/>
            <person name="Ryu S."/>
            <person name="Kim W."/>
        </authorList>
    </citation>
    <scope>NUCLEOTIDE SEQUENCE [LARGE SCALE GENOMIC DNA]</scope>
    <source>
        <tissue evidence="2">Muscle</tissue>
    </source>
</reference>
<evidence type="ECO:0000313" key="3">
    <source>
        <dbReference type="Proteomes" id="UP000324222"/>
    </source>
</evidence>
<keyword evidence="3" id="KW-1185">Reference proteome</keyword>
<sequence>MASEECLHGGLSSALGGPRSEGRRVIHVHALTRVSRGNLHREPSSVENSLESSGHTRVSVASGPPGRSQTDDAWPN</sequence>
<accession>A0A5B7D971</accession>
<organism evidence="2 3">
    <name type="scientific">Portunus trituberculatus</name>
    <name type="common">Swimming crab</name>
    <name type="synonym">Neptunus trituberculatus</name>
    <dbReference type="NCBI Taxonomy" id="210409"/>
    <lineage>
        <taxon>Eukaryota</taxon>
        <taxon>Metazoa</taxon>
        <taxon>Ecdysozoa</taxon>
        <taxon>Arthropoda</taxon>
        <taxon>Crustacea</taxon>
        <taxon>Multicrustacea</taxon>
        <taxon>Malacostraca</taxon>
        <taxon>Eumalacostraca</taxon>
        <taxon>Eucarida</taxon>
        <taxon>Decapoda</taxon>
        <taxon>Pleocyemata</taxon>
        <taxon>Brachyura</taxon>
        <taxon>Eubrachyura</taxon>
        <taxon>Portunoidea</taxon>
        <taxon>Portunidae</taxon>
        <taxon>Portuninae</taxon>
        <taxon>Portunus</taxon>
    </lineage>
</organism>
<feature type="compositionally biased region" description="Polar residues" evidence="1">
    <location>
        <begin position="45"/>
        <end position="56"/>
    </location>
</feature>
<name>A0A5B7D971_PORTR</name>
<dbReference type="Proteomes" id="UP000324222">
    <property type="component" value="Unassembled WGS sequence"/>
</dbReference>
<comment type="caution">
    <text evidence="2">The sequence shown here is derived from an EMBL/GenBank/DDBJ whole genome shotgun (WGS) entry which is preliminary data.</text>
</comment>
<feature type="region of interest" description="Disordered" evidence="1">
    <location>
        <begin position="36"/>
        <end position="76"/>
    </location>
</feature>
<evidence type="ECO:0000256" key="1">
    <source>
        <dbReference type="SAM" id="MobiDB-lite"/>
    </source>
</evidence>
<proteinExistence type="predicted"/>
<dbReference type="EMBL" id="VSRR010000626">
    <property type="protein sequence ID" value="MPC17854.1"/>
    <property type="molecule type" value="Genomic_DNA"/>
</dbReference>
<feature type="region of interest" description="Disordered" evidence="1">
    <location>
        <begin position="1"/>
        <end position="22"/>
    </location>
</feature>
<dbReference type="AlphaFoldDB" id="A0A5B7D971"/>